<accession>A0A246GFI5</accession>
<sequence>MLDLMADIQLSLVTLVDTLSFENVLSVLSLNVGVKESEVQDCKMANKAIPSIAFFINKLNFSPI</sequence>
<dbReference type="AlphaFoldDB" id="A0A246GFI5"/>
<proteinExistence type="predicted"/>
<organism evidence="1 2">
    <name type="scientific">Flavobacterium davisii</name>
    <dbReference type="NCBI Taxonomy" id="2906077"/>
    <lineage>
        <taxon>Bacteria</taxon>
        <taxon>Pseudomonadati</taxon>
        <taxon>Bacteroidota</taxon>
        <taxon>Flavobacteriia</taxon>
        <taxon>Flavobacteriales</taxon>
        <taxon>Flavobacteriaceae</taxon>
        <taxon>Flavobacterium</taxon>
    </lineage>
</organism>
<dbReference type="Proteomes" id="UP000197768">
    <property type="component" value="Unassembled WGS sequence"/>
</dbReference>
<gene>
    <name evidence="1" type="ORF">BWK59_13305</name>
</gene>
<reference evidence="1 2" key="1">
    <citation type="journal article" date="2017" name="Infect. Genet. Evol.">
        <title>Comparative genome analysis of fish pathogen Flavobacterium columnare reveals extensive sequence diversity within the species.</title>
        <authorList>
            <person name="Kayansamruaj P."/>
            <person name="Dong H.T."/>
            <person name="Hirono I."/>
            <person name="Kondo H."/>
            <person name="Senapin S."/>
            <person name="Rodkhum C."/>
        </authorList>
    </citation>
    <scope>NUCLEOTIDE SEQUENCE [LARGE SCALE GENOMIC DNA]</scope>
    <source>
        <strain evidence="1 2">1215</strain>
    </source>
</reference>
<name>A0A246GFI5_9FLAO</name>
<protein>
    <submittedName>
        <fullName evidence="1">Uncharacterized protein</fullName>
    </submittedName>
</protein>
<comment type="caution">
    <text evidence="1">The sequence shown here is derived from an EMBL/GenBank/DDBJ whole genome shotgun (WGS) entry which is preliminary data.</text>
</comment>
<evidence type="ECO:0000313" key="2">
    <source>
        <dbReference type="Proteomes" id="UP000197768"/>
    </source>
</evidence>
<evidence type="ECO:0000313" key="1">
    <source>
        <dbReference type="EMBL" id="OWP82919.1"/>
    </source>
</evidence>
<dbReference type="EMBL" id="MTCZ01000211">
    <property type="protein sequence ID" value="OWP82919.1"/>
    <property type="molecule type" value="Genomic_DNA"/>
</dbReference>